<name>A0AAN9AW10_9CAEN</name>
<accession>A0AAN9AW10</accession>
<dbReference type="EMBL" id="JBAMIC010000019">
    <property type="protein sequence ID" value="KAK7093966.1"/>
    <property type="molecule type" value="Genomic_DNA"/>
</dbReference>
<dbReference type="InterPro" id="IPR004045">
    <property type="entry name" value="Glutathione_S-Trfase_N"/>
</dbReference>
<feature type="domain" description="GST N-terminal" evidence="1">
    <location>
        <begin position="2"/>
        <end position="79"/>
    </location>
</feature>
<gene>
    <name evidence="3" type="ORF">V1264_007645</name>
</gene>
<dbReference type="CDD" id="cd03039">
    <property type="entry name" value="GST_N_Sigma_like"/>
    <property type="match status" value="1"/>
</dbReference>
<dbReference type="GO" id="GO:0006749">
    <property type="term" value="P:glutathione metabolic process"/>
    <property type="evidence" value="ECO:0007669"/>
    <property type="project" value="TreeGrafter"/>
</dbReference>
<dbReference type="FunFam" id="1.20.1050.10:FF:000030">
    <property type="entry name" value="Glutathione S-transferase S1"/>
    <property type="match status" value="1"/>
</dbReference>
<dbReference type="SFLD" id="SFLDG01205">
    <property type="entry name" value="AMPS.1"/>
    <property type="match status" value="1"/>
</dbReference>
<protein>
    <submittedName>
        <fullName evidence="3">Uncharacterized protein</fullName>
    </submittedName>
</protein>
<evidence type="ECO:0000259" key="2">
    <source>
        <dbReference type="PROSITE" id="PS50405"/>
    </source>
</evidence>
<dbReference type="InterPro" id="IPR004046">
    <property type="entry name" value="GST_C"/>
</dbReference>
<dbReference type="AlphaFoldDB" id="A0AAN9AW10"/>
<keyword evidence="4" id="KW-1185">Reference proteome</keyword>
<dbReference type="Proteomes" id="UP001374579">
    <property type="component" value="Unassembled WGS sequence"/>
</dbReference>
<sequence>MSGIKLTYFDGRGRGEISRLLLTAAGQKFEDVRITFDQWPALKAKSKFNVLPNLQYNGKTYGQSMAIAQFLAREFGMYGKDNEEALRVDEAVHILTDVRTTMMKIMFEKDAAKKEELVTGAKESIPKALKFLDELAVANGKKGFIAGSKLSIADLLLLDSLDTAKKVIPEISLNGLPELQKVMRSVEATPSIKSYLAKRPVTDM</sequence>
<dbReference type="InterPro" id="IPR010987">
    <property type="entry name" value="Glutathione-S-Trfase_C-like"/>
</dbReference>
<feature type="domain" description="GST C-terminal" evidence="2">
    <location>
        <begin position="81"/>
        <end position="204"/>
    </location>
</feature>
<dbReference type="GO" id="GO:0004364">
    <property type="term" value="F:glutathione transferase activity"/>
    <property type="evidence" value="ECO:0007669"/>
    <property type="project" value="TreeGrafter"/>
</dbReference>
<reference evidence="3 4" key="1">
    <citation type="submission" date="2024-02" db="EMBL/GenBank/DDBJ databases">
        <title>Chromosome-scale genome assembly of the rough periwinkle Littorina saxatilis.</title>
        <authorList>
            <person name="De Jode A."/>
            <person name="Faria R."/>
            <person name="Formenti G."/>
            <person name="Sims Y."/>
            <person name="Smith T.P."/>
            <person name="Tracey A."/>
            <person name="Wood J.M.D."/>
            <person name="Zagrodzka Z.B."/>
            <person name="Johannesson K."/>
            <person name="Butlin R.K."/>
            <person name="Leder E.H."/>
        </authorList>
    </citation>
    <scope>NUCLEOTIDE SEQUENCE [LARGE SCALE GENOMIC DNA]</scope>
    <source>
        <strain evidence="3">Snail1</strain>
        <tissue evidence="3">Muscle</tissue>
    </source>
</reference>
<dbReference type="InterPro" id="IPR040079">
    <property type="entry name" value="Glutathione_S-Trfase"/>
</dbReference>
<dbReference type="InterPro" id="IPR050213">
    <property type="entry name" value="GST_superfamily"/>
</dbReference>
<dbReference type="SFLD" id="SFLDG00363">
    <property type="entry name" value="AMPS_(cytGST):_Alpha-__Mu-__Pi"/>
    <property type="match status" value="1"/>
</dbReference>
<dbReference type="PANTHER" id="PTHR11571:SF150">
    <property type="entry name" value="GLUTATHIONE S-TRANSFERASE"/>
    <property type="match status" value="1"/>
</dbReference>
<dbReference type="Pfam" id="PF14497">
    <property type="entry name" value="GST_C_3"/>
    <property type="match status" value="1"/>
</dbReference>
<dbReference type="PANTHER" id="PTHR11571">
    <property type="entry name" value="GLUTATHIONE S-TRANSFERASE"/>
    <property type="match status" value="1"/>
</dbReference>
<dbReference type="PROSITE" id="PS50405">
    <property type="entry name" value="GST_CTER"/>
    <property type="match status" value="1"/>
</dbReference>
<dbReference type="SUPFAM" id="SSF47616">
    <property type="entry name" value="GST C-terminal domain-like"/>
    <property type="match status" value="1"/>
</dbReference>
<evidence type="ECO:0000259" key="1">
    <source>
        <dbReference type="PROSITE" id="PS50404"/>
    </source>
</evidence>
<dbReference type="InterPro" id="IPR036282">
    <property type="entry name" value="Glutathione-S-Trfase_C_sf"/>
</dbReference>
<organism evidence="3 4">
    <name type="scientific">Littorina saxatilis</name>
    <dbReference type="NCBI Taxonomy" id="31220"/>
    <lineage>
        <taxon>Eukaryota</taxon>
        <taxon>Metazoa</taxon>
        <taxon>Spiralia</taxon>
        <taxon>Lophotrochozoa</taxon>
        <taxon>Mollusca</taxon>
        <taxon>Gastropoda</taxon>
        <taxon>Caenogastropoda</taxon>
        <taxon>Littorinimorpha</taxon>
        <taxon>Littorinoidea</taxon>
        <taxon>Littorinidae</taxon>
        <taxon>Littorina</taxon>
    </lineage>
</organism>
<dbReference type="InterPro" id="IPR036249">
    <property type="entry name" value="Thioredoxin-like_sf"/>
</dbReference>
<dbReference type="PROSITE" id="PS50404">
    <property type="entry name" value="GST_NTER"/>
    <property type="match status" value="1"/>
</dbReference>
<dbReference type="Pfam" id="PF02798">
    <property type="entry name" value="GST_N"/>
    <property type="match status" value="1"/>
</dbReference>
<comment type="caution">
    <text evidence="3">The sequence shown here is derived from an EMBL/GenBank/DDBJ whole genome shotgun (WGS) entry which is preliminary data.</text>
</comment>
<proteinExistence type="predicted"/>
<dbReference type="SFLD" id="SFLDS00019">
    <property type="entry name" value="Glutathione_Transferase_(cytos"/>
    <property type="match status" value="1"/>
</dbReference>
<dbReference type="Gene3D" id="1.20.1050.130">
    <property type="match status" value="1"/>
</dbReference>
<dbReference type="SUPFAM" id="SSF52833">
    <property type="entry name" value="Thioredoxin-like"/>
    <property type="match status" value="1"/>
</dbReference>
<evidence type="ECO:0000313" key="3">
    <source>
        <dbReference type="EMBL" id="KAK7093966.1"/>
    </source>
</evidence>
<evidence type="ECO:0000313" key="4">
    <source>
        <dbReference type="Proteomes" id="UP001374579"/>
    </source>
</evidence>